<protein>
    <recommendedName>
        <fullName evidence="1">F-box domain-containing protein</fullName>
    </recommendedName>
</protein>
<dbReference type="EMBL" id="JAPVEA010000001">
    <property type="protein sequence ID" value="KAJ5464713.1"/>
    <property type="molecule type" value="Genomic_DNA"/>
</dbReference>
<evidence type="ECO:0000259" key="1">
    <source>
        <dbReference type="PROSITE" id="PS50181"/>
    </source>
</evidence>
<name>A0AAD6G7D6_9EURO</name>
<dbReference type="AlphaFoldDB" id="A0AAD6G7D6"/>
<comment type="caution">
    <text evidence="2">The sequence shown here is derived from an EMBL/GenBank/DDBJ whole genome shotgun (WGS) entry which is preliminary data.</text>
</comment>
<proteinExistence type="predicted"/>
<dbReference type="Proteomes" id="UP001213681">
    <property type="component" value="Unassembled WGS sequence"/>
</dbReference>
<evidence type="ECO:0000313" key="2">
    <source>
        <dbReference type="EMBL" id="KAJ5464713.1"/>
    </source>
</evidence>
<dbReference type="CDD" id="cd09917">
    <property type="entry name" value="F-box_SF"/>
    <property type="match status" value="1"/>
</dbReference>
<dbReference type="SMART" id="SM00256">
    <property type="entry name" value="FBOX"/>
    <property type="match status" value="1"/>
</dbReference>
<sequence length="226" mass="24818">MSPDEWREVKTQVDILTFRWDILGKLPPEIACFVAENLPLGDIIRLRRVSRRWQQVLSAPSSCRAAAQATFSQDLWAHASDSSSEMDTAAPGASTSASIISSDALAPANTPGSVLGFASDSTPSFDKIAQKRHRLEQGIPYRVTESPSPIFGQILPEDTDVKAVVTYSKGSCAWLGMNDNQTTVMVLNLANTERKIFTTDNREKLCTLHFSKPYIAAVSIRGYCHV</sequence>
<keyword evidence="3" id="KW-1185">Reference proteome</keyword>
<dbReference type="PROSITE" id="PS50181">
    <property type="entry name" value="FBOX"/>
    <property type="match status" value="1"/>
</dbReference>
<gene>
    <name evidence="2" type="ORF">N7458_000399</name>
</gene>
<dbReference type="Gene3D" id="1.20.1280.50">
    <property type="match status" value="1"/>
</dbReference>
<feature type="domain" description="F-box" evidence="1">
    <location>
        <begin position="20"/>
        <end position="79"/>
    </location>
</feature>
<reference evidence="2" key="1">
    <citation type="submission" date="2022-12" db="EMBL/GenBank/DDBJ databases">
        <authorList>
            <person name="Petersen C."/>
        </authorList>
    </citation>
    <scope>NUCLEOTIDE SEQUENCE</scope>
    <source>
        <strain evidence="2">IBT 16125</strain>
    </source>
</reference>
<organism evidence="2 3">
    <name type="scientific">Penicillium daleae</name>
    <dbReference type="NCBI Taxonomy" id="63821"/>
    <lineage>
        <taxon>Eukaryota</taxon>
        <taxon>Fungi</taxon>
        <taxon>Dikarya</taxon>
        <taxon>Ascomycota</taxon>
        <taxon>Pezizomycotina</taxon>
        <taxon>Eurotiomycetes</taxon>
        <taxon>Eurotiomycetidae</taxon>
        <taxon>Eurotiales</taxon>
        <taxon>Aspergillaceae</taxon>
        <taxon>Penicillium</taxon>
    </lineage>
</organism>
<dbReference type="RefSeq" id="XP_056771560.1">
    <property type="nucleotide sequence ID" value="XM_056903793.1"/>
</dbReference>
<dbReference type="GeneID" id="81594036"/>
<dbReference type="InterPro" id="IPR036047">
    <property type="entry name" value="F-box-like_dom_sf"/>
</dbReference>
<reference evidence="2" key="2">
    <citation type="journal article" date="2023" name="IMA Fungus">
        <title>Comparative genomic study of the Penicillium genus elucidates a diverse pangenome and 15 lateral gene transfer events.</title>
        <authorList>
            <person name="Petersen C."/>
            <person name="Sorensen T."/>
            <person name="Nielsen M.R."/>
            <person name="Sondergaard T.E."/>
            <person name="Sorensen J.L."/>
            <person name="Fitzpatrick D.A."/>
            <person name="Frisvad J.C."/>
            <person name="Nielsen K.L."/>
        </authorList>
    </citation>
    <scope>NUCLEOTIDE SEQUENCE</scope>
    <source>
        <strain evidence="2">IBT 16125</strain>
    </source>
</reference>
<dbReference type="SUPFAM" id="SSF81383">
    <property type="entry name" value="F-box domain"/>
    <property type="match status" value="1"/>
</dbReference>
<dbReference type="InterPro" id="IPR001810">
    <property type="entry name" value="F-box_dom"/>
</dbReference>
<accession>A0AAD6G7D6</accession>
<dbReference type="Pfam" id="PF12937">
    <property type="entry name" value="F-box-like"/>
    <property type="match status" value="1"/>
</dbReference>
<evidence type="ECO:0000313" key="3">
    <source>
        <dbReference type="Proteomes" id="UP001213681"/>
    </source>
</evidence>